<dbReference type="PANTHER" id="PTHR34126:SF1">
    <property type="entry name" value="PEROXISOME BIOGENESIS PROTEIN 22"/>
    <property type="match status" value="1"/>
</dbReference>
<feature type="compositionally biased region" description="Polar residues" evidence="1">
    <location>
        <begin position="40"/>
        <end position="61"/>
    </location>
</feature>
<keyword evidence="4" id="KW-1185">Reference proteome</keyword>
<dbReference type="OrthoDB" id="77656at2759"/>
<keyword evidence="2" id="KW-1133">Transmembrane helix</keyword>
<feature type="compositionally biased region" description="Basic and acidic residues" evidence="1">
    <location>
        <begin position="287"/>
        <end position="298"/>
    </location>
</feature>
<dbReference type="InterPro" id="IPR037485">
    <property type="entry name" value="PEX22"/>
</dbReference>
<dbReference type="AlphaFoldDB" id="A0A9P6T489"/>
<name>A0A9P6T489_9FUNG</name>
<feature type="compositionally biased region" description="Low complexity" evidence="1">
    <location>
        <begin position="83"/>
        <end position="95"/>
    </location>
</feature>
<dbReference type="Proteomes" id="UP000703661">
    <property type="component" value="Unassembled WGS sequence"/>
</dbReference>
<feature type="region of interest" description="Disordered" evidence="1">
    <location>
        <begin position="266"/>
        <end position="326"/>
    </location>
</feature>
<comment type="caution">
    <text evidence="3">The sequence shown here is derived from an EMBL/GenBank/DDBJ whole genome shotgun (WGS) entry which is preliminary data.</text>
</comment>
<evidence type="ECO:0000313" key="4">
    <source>
        <dbReference type="Proteomes" id="UP000703661"/>
    </source>
</evidence>
<feature type="transmembrane region" description="Helical" evidence="2">
    <location>
        <begin position="12"/>
        <end position="33"/>
    </location>
</feature>
<feature type="compositionally biased region" description="Basic and acidic residues" evidence="1">
    <location>
        <begin position="63"/>
        <end position="82"/>
    </location>
</feature>
<dbReference type="EMBL" id="JAAAID010000099">
    <property type="protein sequence ID" value="KAG0022555.1"/>
    <property type="molecule type" value="Genomic_DNA"/>
</dbReference>
<accession>A0A9P6T489</accession>
<dbReference type="GO" id="GO:0007031">
    <property type="term" value="P:peroxisome organization"/>
    <property type="evidence" value="ECO:0007669"/>
    <property type="project" value="InterPro"/>
</dbReference>
<keyword evidence="2" id="KW-0472">Membrane</keyword>
<evidence type="ECO:0000256" key="2">
    <source>
        <dbReference type="SAM" id="Phobius"/>
    </source>
</evidence>
<evidence type="ECO:0000313" key="3">
    <source>
        <dbReference type="EMBL" id="KAG0022555.1"/>
    </source>
</evidence>
<feature type="region of interest" description="Disordered" evidence="1">
    <location>
        <begin position="39"/>
        <end position="97"/>
    </location>
</feature>
<sequence length="376" mass="41482">MSNKSVNKNRRFGAVVAYTTLACSLVSLGLYAYRRRPGARNNNTDSIGNQGNNRSRNSPTQAHDPRTSLDNSRSDGQEDNRSSEAQSSSLSRLGSKIARTVKRNRKVMTISVKNTIVWNPSPDPTTPNYGFVEGVIPLLFHLAENYNLHLILLSPLIQEAQQRQPNGKGREPTIQELDELKREQQLGQERDREQILTMLKNAGLIAPPGTRNSKLIDPRQLLVCETEEGVSHVVRHLESQVHVEALQSVLEMVQGVVPKVVFIQKRPGHSRQSSSARNQDASQFEDIMTRSHIRDRSSSRSSSSESEDLSASGVRVNGSGFSSSSSQLMGDSFVEVVKSASHTPLVSGYVTQAGRKGYVEVADQLMHSSLNPESNI</sequence>
<proteinExistence type="predicted"/>
<evidence type="ECO:0000256" key="1">
    <source>
        <dbReference type="SAM" id="MobiDB-lite"/>
    </source>
</evidence>
<feature type="compositionally biased region" description="Low complexity" evidence="1">
    <location>
        <begin position="299"/>
        <end position="326"/>
    </location>
</feature>
<reference evidence="3" key="1">
    <citation type="journal article" date="2020" name="Fungal Divers.">
        <title>Resolving the Mortierellaceae phylogeny through synthesis of multi-gene phylogenetics and phylogenomics.</title>
        <authorList>
            <person name="Vandepol N."/>
            <person name="Liber J."/>
            <person name="Desiro A."/>
            <person name="Na H."/>
            <person name="Kennedy M."/>
            <person name="Barry K."/>
            <person name="Grigoriev I.V."/>
            <person name="Miller A.N."/>
            <person name="O'Donnell K."/>
            <person name="Stajich J.E."/>
            <person name="Bonito G."/>
        </authorList>
    </citation>
    <scope>NUCLEOTIDE SEQUENCE</scope>
    <source>
        <strain evidence="3">NRRL 2769</strain>
    </source>
</reference>
<feature type="compositionally biased region" description="Polar residues" evidence="1">
    <location>
        <begin position="270"/>
        <end position="282"/>
    </location>
</feature>
<keyword evidence="2" id="KW-0812">Transmembrane</keyword>
<gene>
    <name evidence="3" type="ORF">BGZ80_011767</name>
</gene>
<dbReference type="PANTHER" id="PTHR34126">
    <property type="entry name" value="PEROXISOME BIOGENESIS PROTEIN 22"/>
    <property type="match status" value="1"/>
</dbReference>
<protein>
    <submittedName>
        <fullName evidence="3">Uncharacterized protein</fullName>
    </submittedName>
</protein>
<dbReference type="PROSITE" id="PS51257">
    <property type="entry name" value="PROKAR_LIPOPROTEIN"/>
    <property type="match status" value="1"/>
</dbReference>
<organism evidence="3 4">
    <name type="scientific">Entomortierella chlamydospora</name>
    <dbReference type="NCBI Taxonomy" id="101097"/>
    <lineage>
        <taxon>Eukaryota</taxon>
        <taxon>Fungi</taxon>
        <taxon>Fungi incertae sedis</taxon>
        <taxon>Mucoromycota</taxon>
        <taxon>Mortierellomycotina</taxon>
        <taxon>Mortierellomycetes</taxon>
        <taxon>Mortierellales</taxon>
        <taxon>Mortierellaceae</taxon>
        <taxon>Entomortierella</taxon>
    </lineage>
</organism>